<dbReference type="InterPro" id="IPR010994">
    <property type="entry name" value="RuvA_2-like"/>
</dbReference>
<sequence length="228" mass="25518">METREGASGTSRRQAQQAIVAKARQQQNPIVKYIQSTPIDFVEDPELKPDFLAGPETAVLFISLKFQRLHQDYLKGKVQSLGDFRNRVLLCKVDLEQPEETLEQVTLAAFHGKVSLLLAWSDAEAAAYLETLYRCQSKGAEALKRRVTQGDSRARLQEVLSTIKGINKSDAASLASRFGSFAQIARSTEKEFLHCHGIGDKKVKQLTAVLHKPFFPNEQSQDRGERGF</sequence>
<dbReference type="SUPFAM" id="SSF47781">
    <property type="entry name" value="RuvA domain 2-like"/>
    <property type="match status" value="1"/>
</dbReference>
<dbReference type="CDD" id="cd22325">
    <property type="entry name" value="ERCC1_C-like"/>
    <property type="match status" value="1"/>
</dbReference>
<dbReference type="GO" id="GO:0003684">
    <property type="term" value="F:damaged DNA binding"/>
    <property type="evidence" value="ECO:0007669"/>
    <property type="project" value="InterPro"/>
</dbReference>
<proteinExistence type="inferred from homology"/>
<gene>
    <name evidence="8" type="primary">ERCC1</name>
    <name evidence="8" type="ORF">SNEC2469_LOCUS13528</name>
</gene>
<evidence type="ECO:0000256" key="6">
    <source>
        <dbReference type="ARBA" id="ARBA00023242"/>
    </source>
</evidence>
<dbReference type="GO" id="GO:0003697">
    <property type="term" value="F:single-stranded DNA binding"/>
    <property type="evidence" value="ECO:0007669"/>
    <property type="project" value="TreeGrafter"/>
</dbReference>
<evidence type="ECO:0000259" key="7">
    <source>
        <dbReference type="Pfam" id="PF03834"/>
    </source>
</evidence>
<organism evidence="8 9">
    <name type="scientific">Symbiodinium necroappetens</name>
    <dbReference type="NCBI Taxonomy" id="1628268"/>
    <lineage>
        <taxon>Eukaryota</taxon>
        <taxon>Sar</taxon>
        <taxon>Alveolata</taxon>
        <taxon>Dinophyceae</taxon>
        <taxon>Suessiales</taxon>
        <taxon>Symbiodiniaceae</taxon>
        <taxon>Symbiodinium</taxon>
    </lineage>
</organism>
<keyword evidence="5" id="KW-0234">DNA repair</keyword>
<evidence type="ECO:0000313" key="9">
    <source>
        <dbReference type="Proteomes" id="UP000601435"/>
    </source>
</evidence>
<dbReference type="GO" id="GO:0006312">
    <property type="term" value="P:mitotic recombination"/>
    <property type="evidence" value="ECO:0007669"/>
    <property type="project" value="TreeGrafter"/>
</dbReference>
<reference evidence="8" key="1">
    <citation type="submission" date="2021-02" db="EMBL/GenBank/DDBJ databases">
        <authorList>
            <person name="Dougan E. K."/>
            <person name="Rhodes N."/>
            <person name="Thang M."/>
            <person name="Chan C."/>
        </authorList>
    </citation>
    <scope>NUCLEOTIDE SEQUENCE</scope>
</reference>
<keyword evidence="6" id="KW-0539">Nucleus</keyword>
<dbReference type="EMBL" id="CAJNJA010021586">
    <property type="protein sequence ID" value="CAE7478702.1"/>
    <property type="molecule type" value="Genomic_DNA"/>
</dbReference>
<evidence type="ECO:0000256" key="5">
    <source>
        <dbReference type="ARBA" id="ARBA00023204"/>
    </source>
</evidence>
<evidence type="ECO:0000256" key="4">
    <source>
        <dbReference type="ARBA" id="ARBA00023125"/>
    </source>
</evidence>
<evidence type="ECO:0000256" key="1">
    <source>
        <dbReference type="ARBA" id="ARBA00004123"/>
    </source>
</evidence>
<feature type="domain" description="ERCC1-like central" evidence="7">
    <location>
        <begin position="19"/>
        <end position="132"/>
    </location>
</feature>
<dbReference type="Pfam" id="PF14520">
    <property type="entry name" value="HHH_5"/>
    <property type="match status" value="1"/>
</dbReference>
<dbReference type="AlphaFoldDB" id="A0A812SFX4"/>
<dbReference type="GO" id="GO:0006302">
    <property type="term" value="P:double-strand break repair"/>
    <property type="evidence" value="ECO:0007669"/>
    <property type="project" value="UniProtKB-ARBA"/>
</dbReference>
<dbReference type="Pfam" id="PF03834">
    <property type="entry name" value="Rad10"/>
    <property type="match status" value="1"/>
</dbReference>
<dbReference type="GO" id="GO:0070914">
    <property type="term" value="P:UV-damage excision repair"/>
    <property type="evidence" value="ECO:0007669"/>
    <property type="project" value="TreeGrafter"/>
</dbReference>
<protein>
    <submittedName>
        <fullName evidence="8">ERCC1 protein</fullName>
    </submittedName>
</protein>
<dbReference type="Gene3D" id="1.10.150.20">
    <property type="entry name" value="5' to 3' exonuclease, C-terminal subdomain"/>
    <property type="match status" value="1"/>
</dbReference>
<dbReference type="Proteomes" id="UP000601435">
    <property type="component" value="Unassembled WGS sequence"/>
</dbReference>
<evidence type="ECO:0000313" key="8">
    <source>
        <dbReference type="EMBL" id="CAE7478702.1"/>
    </source>
</evidence>
<name>A0A812SFX4_9DINO</name>
<dbReference type="NCBIfam" id="TIGR00597">
    <property type="entry name" value="rad10"/>
    <property type="match status" value="1"/>
</dbReference>
<dbReference type="Gene3D" id="3.40.50.10130">
    <property type="match status" value="1"/>
</dbReference>
<dbReference type="GO" id="GO:0070522">
    <property type="term" value="C:ERCC4-ERCC1 complex"/>
    <property type="evidence" value="ECO:0007669"/>
    <property type="project" value="TreeGrafter"/>
</dbReference>
<dbReference type="PANTHER" id="PTHR12749:SF0">
    <property type="entry name" value="DNA EXCISION REPAIR PROTEIN ERCC-1"/>
    <property type="match status" value="1"/>
</dbReference>
<dbReference type="InterPro" id="IPR011335">
    <property type="entry name" value="Restrct_endonuc-II-like"/>
</dbReference>
<dbReference type="InterPro" id="IPR047260">
    <property type="entry name" value="ERCC1-like_central_dom"/>
</dbReference>
<comment type="caution">
    <text evidence="8">The sequence shown here is derived from an EMBL/GenBank/DDBJ whole genome shotgun (WGS) entry which is preliminary data.</text>
</comment>
<dbReference type="GO" id="GO:0000110">
    <property type="term" value="C:nucleotide-excision repair factor 1 complex"/>
    <property type="evidence" value="ECO:0007669"/>
    <property type="project" value="TreeGrafter"/>
</dbReference>
<evidence type="ECO:0000256" key="3">
    <source>
        <dbReference type="ARBA" id="ARBA00022763"/>
    </source>
</evidence>
<dbReference type="InterPro" id="IPR004579">
    <property type="entry name" value="ERCC1/RAD10/SWI10"/>
</dbReference>
<dbReference type="OrthoDB" id="10262814at2759"/>
<accession>A0A812SFX4</accession>
<keyword evidence="9" id="KW-1185">Reference proteome</keyword>
<keyword evidence="4" id="KW-0238">DNA-binding</keyword>
<dbReference type="PANTHER" id="PTHR12749">
    <property type="entry name" value="EXCISION REPAIR CROSS-COMPLEMENTING 1 ERCC1"/>
    <property type="match status" value="1"/>
</dbReference>
<dbReference type="SUPFAM" id="SSF52980">
    <property type="entry name" value="Restriction endonuclease-like"/>
    <property type="match status" value="1"/>
</dbReference>
<comment type="similarity">
    <text evidence="2">Belongs to the ERCC1/RAD10/SWI10 family.</text>
</comment>
<comment type="subcellular location">
    <subcellularLocation>
        <location evidence="1">Nucleus</location>
    </subcellularLocation>
</comment>
<keyword evidence="3" id="KW-0227">DNA damage</keyword>
<evidence type="ECO:0000256" key="2">
    <source>
        <dbReference type="ARBA" id="ARBA00008283"/>
    </source>
</evidence>